<protein>
    <submittedName>
        <fullName evidence="3">Putative secreted protein</fullName>
    </submittedName>
</protein>
<organism evidence="3">
    <name type="scientific">Panstrongylus lignarius</name>
    <dbReference type="NCBI Taxonomy" id="156445"/>
    <lineage>
        <taxon>Eukaryota</taxon>
        <taxon>Metazoa</taxon>
        <taxon>Ecdysozoa</taxon>
        <taxon>Arthropoda</taxon>
        <taxon>Hexapoda</taxon>
        <taxon>Insecta</taxon>
        <taxon>Pterygota</taxon>
        <taxon>Neoptera</taxon>
        <taxon>Paraneoptera</taxon>
        <taxon>Hemiptera</taxon>
        <taxon>Heteroptera</taxon>
        <taxon>Panheteroptera</taxon>
        <taxon>Cimicomorpha</taxon>
        <taxon>Reduviidae</taxon>
        <taxon>Triatominae</taxon>
        <taxon>Panstrongylus</taxon>
    </lineage>
</organism>
<dbReference type="EMBL" id="GFTR01000974">
    <property type="protein sequence ID" value="JAW15452.1"/>
    <property type="molecule type" value="Transcribed_RNA"/>
</dbReference>
<keyword evidence="2" id="KW-0732">Signal</keyword>
<proteinExistence type="predicted"/>
<name>A0A224Y311_9HEMI</name>
<feature type="transmembrane region" description="Helical" evidence="1">
    <location>
        <begin position="30"/>
        <end position="48"/>
    </location>
</feature>
<accession>A0A224Y311</accession>
<keyword evidence="1" id="KW-0472">Membrane</keyword>
<keyword evidence="1" id="KW-0812">Transmembrane</keyword>
<dbReference type="AlphaFoldDB" id="A0A224Y311"/>
<feature type="signal peptide" evidence="2">
    <location>
        <begin position="1"/>
        <end position="20"/>
    </location>
</feature>
<reference evidence="3" key="1">
    <citation type="journal article" date="2018" name="PLoS Negl. Trop. Dis.">
        <title>An insight into the salivary gland and fat body transcriptome of Panstrongylus lignarius (Hemiptera: Heteroptera), the main vector of Chagas disease in Peru.</title>
        <authorList>
            <person name="Nevoa J.C."/>
            <person name="Mendes M.T."/>
            <person name="da Silva M.V."/>
            <person name="Soares S.C."/>
            <person name="Oliveira C.J.F."/>
            <person name="Ribeiro J.M.C."/>
        </authorList>
    </citation>
    <scope>NUCLEOTIDE SEQUENCE</scope>
</reference>
<evidence type="ECO:0000313" key="3">
    <source>
        <dbReference type="EMBL" id="JAW15452.1"/>
    </source>
</evidence>
<evidence type="ECO:0000256" key="2">
    <source>
        <dbReference type="SAM" id="SignalP"/>
    </source>
</evidence>
<feature type="chain" id="PRO_5012510883" evidence="2">
    <location>
        <begin position="21"/>
        <end position="83"/>
    </location>
</feature>
<evidence type="ECO:0000256" key="1">
    <source>
        <dbReference type="SAM" id="Phobius"/>
    </source>
</evidence>
<keyword evidence="1" id="KW-1133">Transmembrane helix</keyword>
<sequence length="83" mass="9908">MWRQFTVLCIMFFIISRAMQKCAFSSGTPTILVIVTKYIFFFWMSVFTRISPGTRVSQEIAADRFPFFILLVNHYSNYCNYFF</sequence>